<keyword evidence="1" id="KW-0175">Coiled coil</keyword>
<evidence type="ECO:0000313" key="2">
    <source>
        <dbReference type="EMBL" id="GEU63381.1"/>
    </source>
</evidence>
<dbReference type="AlphaFoldDB" id="A0A6L2LNK8"/>
<accession>A0A6L2LNK8</accession>
<feature type="coiled-coil region" evidence="1">
    <location>
        <begin position="461"/>
        <end position="488"/>
    </location>
</feature>
<evidence type="ECO:0000256" key="1">
    <source>
        <dbReference type="SAM" id="Coils"/>
    </source>
</evidence>
<reference evidence="2" key="1">
    <citation type="journal article" date="2019" name="Sci. Rep.">
        <title>Draft genome of Tanacetum cinerariifolium, the natural source of mosquito coil.</title>
        <authorList>
            <person name="Yamashiro T."/>
            <person name="Shiraishi A."/>
            <person name="Satake H."/>
            <person name="Nakayama K."/>
        </authorList>
    </citation>
    <scope>NUCLEOTIDE SEQUENCE</scope>
</reference>
<gene>
    <name evidence="2" type="ORF">Tci_035359</name>
</gene>
<protein>
    <submittedName>
        <fullName evidence="2">Retrovirus-related Pol polyprotein from transposon TNT 1-94</fullName>
    </submittedName>
</protein>
<name>A0A6L2LNK8_TANCI</name>
<organism evidence="2">
    <name type="scientific">Tanacetum cinerariifolium</name>
    <name type="common">Dalmatian daisy</name>
    <name type="synonym">Chrysanthemum cinerariifolium</name>
    <dbReference type="NCBI Taxonomy" id="118510"/>
    <lineage>
        <taxon>Eukaryota</taxon>
        <taxon>Viridiplantae</taxon>
        <taxon>Streptophyta</taxon>
        <taxon>Embryophyta</taxon>
        <taxon>Tracheophyta</taxon>
        <taxon>Spermatophyta</taxon>
        <taxon>Magnoliopsida</taxon>
        <taxon>eudicotyledons</taxon>
        <taxon>Gunneridae</taxon>
        <taxon>Pentapetalae</taxon>
        <taxon>asterids</taxon>
        <taxon>campanulids</taxon>
        <taxon>Asterales</taxon>
        <taxon>Asteraceae</taxon>
        <taxon>Asteroideae</taxon>
        <taxon>Anthemideae</taxon>
        <taxon>Anthemidinae</taxon>
        <taxon>Tanacetum</taxon>
    </lineage>
</organism>
<proteinExistence type="predicted"/>
<sequence>MAQNEDNIFQVDQCDALDSYVDEAPTAQAMFMANLSSSDPVYDEAGSSYDSDTLFEVQDHDNCLDNINESHKEHEINNDVQPNDVVDSDIEDTSNSIIISYEQYVQDNEDQVVHSDVSSVPNDVVMIITNDIYEQDAQCVALNNAVNAPLTAELVRYKESAKVYEKRAQFELIERELMIDTHMRMIIKYCNVKEESLQKKLYYVKMQLNSTLNHNKLIREEVSTLKQEFKQKENKLLEEFLDMKHLKEKVEDKLYKKDQSLQTVHILCKPKSFYDEVNRVAICYKNPFYLSKAKQVQPALYNGHEIFKTNHARALVHNLEDTLEIAETTRKHMIKKIKDPECVKKKAKALKEKAKSAKPIIAMTVYPPNTPAKLVPKVLPTKSQGIQKALVNKIKEIKEVFDQMEAEVDQHVIDKKYDEIERKNLLIENENLIAKCLSKDVFYTATDFVLTVFRFSDMHDAYAVAQKLRELKAKISRLEKKHSEADLILDFKALDSQNKDLSAKFNALQDLNEHFRVENKKVKQHYKELYDLIKITRTKTTEKTTSLLTEIKTIKAQIKGKTKCITMPDPMKPKVLAPVMYAINVEPIPPQNRNNREVHLEYLKHLKESVRTLREIVEEAMVEKPLDSSLASAYLCTKHSQELLECVIGTCSKDFNKKDRKIATAPLNRKKRVTFVEPVAATERKFNLGERCLLTRFTESKVVHIKQPKSVSTSDIVKTEILSNTSQKPLTSSEESAAERRCRKRNGTLVEATRTMLIFFKASMFLRAEAVATACYTQNRSLIHIRKHVVKKTAVPDNGYGYTYLKEIVLRIADYKEYKILESDFKNLHPNDFEDMYLLHLQGKLNHLSGSDKDASDFLFKEDYTIVSKPRAVIYIDRNDQKKMMRETEVHKFSDGTLNRILDKMDHMVKDFKLFTYNPAMETRIWSEDDRMRSKEFMEVIEKRLQIRRIFRSLESFVSKRLRDVDYRLIQRTK</sequence>
<dbReference type="EMBL" id="BKCJ010004836">
    <property type="protein sequence ID" value="GEU63381.1"/>
    <property type="molecule type" value="Genomic_DNA"/>
</dbReference>
<comment type="caution">
    <text evidence="2">The sequence shown here is derived from an EMBL/GenBank/DDBJ whole genome shotgun (WGS) entry which is preliminary data.</text>
</comment>